<dbReference type="Gene3D" id="3.55.50.30">
    <property type="match status" value="1"/>
</dbReference>
<dbReference type="InterPro" id="IPR032508">
    <property type="entry name" value="FecR_C"/>
</dbReference>
<name>A0ABQ1LLE8_9SPHI</name>
<dbReference type="RefSeq" id="WP_188749751.1">
    <property type="nucleotide sequence ID" value="NZ_BMIK01000004.1"/>
</dbReference>
<evidence type="ECO:0000259" key="3">
    <source>
        <dbReference type="Pfam" id="PF16344"/>
    </source>
</evidence>
<dbReference type="Pfam" id="PF04773">
    <property type="entry name" value="FecR"/>
    <property type="match status" value="1"/>
</dbReference>
<protein>
    <submittedName>
        <fullName evidence="4">Iron dicitrate transporter FecR</fullName>
    </submittedName>
</protein>
<feature type="domain" description="FecR protein" evidence="2">
    <location>
        <begin position="190"/>
        <end position="285"/>
    </location>
</feature>
<sequence>MDENRLRHLLAQYFDNRISQEDCEELLRYLDEGDPSATSAAIDQVLKADEHHAEFDPGRKKRVYDQLISEIHERQATSQPLSSPKQNRISWVKMVALWAVVTSIGFFLYHIKQPDAGNILTTAASRDSIVLPDHNQAILTLADGRTIVLSDSLDGVLAYEAGVEIRKVEDGSIFYETTEASLNGPLKYNTFSTPKGSMYQILLPDGTKVWLNTASSIRYPLVFSEKERNVFLTGEAYFEVAHDTSKPFSVNANGSVIKVLGTHFNVSAYADERWTTTTLVEGAVNVSKNGKAVTLKAGQQATVDRSTGTILQSDADVRSAMAWKNGYFRFDSESINDIIEKISRWYDIENVEYRGQFDDKFTGTFHRSKNIAQLFDNLEKIAPIRFEIKERRVVIMK</sequence>
<feature type="domain" description="Protein FecR C-terminal" evidence="3">
    <location>
        <begin position="327"/>
        <end position="395"/>
    </location>
</feature>
<keyword evidence="5" id="KW-1185">Reference proteome</keyword>
<feature type="transmembrane region" description="Helical" evidence="1">
    <location>
        <begin position="91"/>
        <end position="111"/>
    </location>
</feature>
<evidence type="ECO:0000313" key="5">
    <source>
        <dbReference type="Proteomes" id="UP000597338"/>
    </source>
</evidence>
<organism evidence="4 5">
    <name type="scientific">Parapedobacter defluvii</name>
    <dbReference type="NCBI Taxonomy" id="2045106"/>
    <lineage>
        <taxon>Bacteria</taxon>
        <taxon>Pseudomonadati</taxon>
        <taxon>Bacteroidota</taxon>
        <taxon>Sphingobacteriia</taxon>
        <taxon>Sphingobacteriales</taxon>
        <taxon>Sphingobacteriaceae</taxon>
        <taxon>Parapedobacter</taxon>
    </lineage>
</organism>
<keyword evidence="1" id="KW-0472">Membrane</keyword>
<dbReference type="PANTHER" id="PTHR30273:SF2">
    <property type="entry name" value="PROTEIN FECR"/>
    <property type="match status" value="1"/>
</dbReference>
<accession>A0ABQ1LLE8</accession>
<reference evidence="5" key="1">
    <citation type="journal article" date="2019" name="Int. J. Syst. Evol. Microbiol.">
        <title>The Global Catalogue of Microorganisms (GCM) 10K type strain sequencing project: providing services to taxonomists for standard genome sequencing and annotation.</title>
        <authorList>
            <consortium name="The Broad Institute Genomics Platform"/>
            <consortium name="The Broad Institute Genome Sequencing Center for Infectious Disease"/>
            <person name="Wu L."/>
            <person name="Ma J."/>
        </authorList>
    </citation>
    <scope>NUCLEOTIDE SEQUENCE [LARGE SCALE GENOMIC DNA]</scope>
    <source>
        <strain evidence="5">CGMCC 1.15342</strain>
    </source>
</reference>
<dbReference type="Proteomes" id="UP000597338">
    <property type="component" value="Unassembled WGS sequence"/>
</dbReference>
<proteinExistence type="predicted"/>
<keyword evidence="1" id="KW-0812">Transmembrane</keyword>
<evidence type="ECO:0000259" key="2">
    <source>
        <dbReference type="Pfam" id="PF04773"/>
    </source>
</evidence>
<gene>
    <name evidence="4" type="ORF">GCM10011386_17960</name>
</gene>
<dbReference type="PANTHER" id="PTHR30273">
    <property type="entry name" value="PERIPLASMIC SIGNAL SENSOR AND SIGMA FACTOR ACTIVATOR FECR-RELATED"/>
    <property type="match status" value="1"/>
</dbReference>
<dbReference type="Pfam" id="PF16344">
    <property type="entry name" value="FecR_C"/>
    <property type="match status" value="1"/>
</dbReference>
<dbReference type="InterPro" id="IPR012373">
    <property type="entry name" value="Ferrdict_sens_TM"/>
</dbReference>
<comment type="caution">
    <text evidence="4">The sequence shown here is derived from an EMBL/GenBank/DDBJ whole genome shotgun (WGS) entry which is preliminary data.</text>
</comment>
<dbReference type="Gene3D" id="2.60.120.1440">
    <property type="match status" value="1"/>
</dbReference>
<dbReference type="InterPro" id="IPR006860">
    <property type="entry name" value="FecR"/>
</dbReference>
<evidence type="ECO:0000256" key="1">
    <source>
        <dbReference type="SAM" id="Phobius"/>
    </source>
</evidence>
<evidence type="ECO:0000313" key="4">
    <source>
        <dbReference type="EMBL" id="GGC26362.1"/>
    </source>
</evidence>
<keyword evidence="1" id="KW-1133">Transmembrane helix</keyword>
<dbReference type="EMBL" id="BMIK01000004">
    <property type="protein sequence ID" value="GGC26362.1"/>
    <property type="molecule type" value="Genomic_DNA"/>
</dbReference>